<dbReference type="RefSeq" id="WP_062696713.1">
    <property type="nucleotide sequence ID" value="NZ_LJOD01000001.1"/>
</dbReference>
<gene>
    <name evidence="2" type="ORF">AOB46_03915</name>
</gene>
<feature type="transmembrane region" description="Helical" evidence="1">
    <location>
        <begin position="192"/>
        <end position="215"/>
    </location>
</feature>
<dbReference type="EMBL" id="LJOD01000001">
    <property type="protein sequence ID" value="KPE53139.1"/>
    <property type="molecule type" value="Genomic_DNA"/>
</dbReference>
<comment type="caution">
    <text evidence="2">The sequence shown here is derived from an EMBL/GenBank/DDBJ whole genome shotgun (WGS) entry which is preliminary data.</text>
</comment>
<sequence length="217" mass="25019">MTFFGYFVLVVTLFSVYAGYRIFSKIIRIRNRDKKEGSIPEKIFLLFFVCLVMVVINTLTFVLSYSFFWEKAYRTLSENRYEAVVTGYKKEIVKSQSFRNSSYSDKPVYFPEVEYTNREGDKITKTLDIAENNPPHIGQRLQITDKSSENSANAVDLNWMMLFLGSIFTAMAAFSACLLWSYTTAHSLKKRLILSIYCGLLILSLNIACIAVIYLKQ</sequence>
<evidence type="ECO:0000313" key="2">
    <source>
        <dbReference type="EMBL" id="KPE53139.1"/>
    </source>
</evidence>
<dbReference type="AlphaFoldDB" id="A0A0N0ZY58"/>
<feature type="transmembrane region" description="Helical" evidence="1">
    <location>
        <begin position="159"/>
        <end position="180"/>
    </location>
</feature>
<dbReference type="OrthoDB" id="1253607at2"/>
<reference evidence="3" key="2">
    <citation type="submission" date="2015-09" db="EMBL/GenBank/DDBJ databases">
        <title>Draft genome sequence of a multidrug-resistant Chryseobacterium indologenes isolate from Malaysia.</title>
        <authorList>
            <person name="Yu C.Y."/>
            <person name="Ang G.Y."/>
            <person name="Chan K.-G."/>
        </authorList>
    </citation>
    <scope>NUCLEOTIDE SEQUENCE [LARGE SCALE GENOMIC DNA]</scope>
    <source>
        <strain evidence="3">CI_885</strain>
    </source>
</reference>
<feature type="transmembrane region" description="Helical" evidence="1">
    <location>
        <begin position="43"/>
        <end position="68"/>
    </location>
</feature>
<dbReference type="PATRIC" id="fig|253.9.peg.832"/>
<feature type="transmembrane region" description="Helical" evidence="1">
    <location>
        <begin position="6"/>
        <end position="23"/>
    </location>
</feature>
<keyword evidence="1" id="KW-0812">Transmembrane</keyword>
<dbReference type="Proteomes" id="UP000037953">
    <property type="component" value="Unassembled WGS sequence"/>
</dbReference>
<keyword evidence="1" id="KW-1133">Transmembrane helix</keyword>
<name>A0A0N0ZY58_CHRID</name>
<evidence type="ECO:0008006" key="4">
    <source>
        <dbReference type="Google" id="ProtNLM"/>
    </source>
</evidence>
<organism evidence="2 3">
    <name type="scientific">Chryseobacterium indologenes</name>
    <name type="common">Flavobacterium indologenes</name>
    <dbReference type="NCBI Taxonomy" id="253"/>
    <lineage>
        <taxon>Bacteria</taxon>
        <taxon>Pseudomonadati</taxon>
        <taxon>Bacteroidota</taxon>
        <taxon>Flavobacteriia</taxon>
        <taxon>Flavobacteriales</taxon>
        <taxon>Weeksellaceae</taxon>
        <taxon>Chryseobacterium group</taxon>
        <taxon>Chryseobacterium</taxon>
    </lineage>
</organism>
<protein>
    <recommendedName>
        <fullName evidence="4">DUF3592 domain-containing protein</fullName>
    </recommendedName>
</protein>
<evidence type="ECO:0000313" key="3">
    <source>
        <dbReference type="Proteomes" id="UP000037953"/>
    </source>
</evidence>
<reference evidence="2 3" key="1">
    <citation type="journal article" date="2015" name="Genom Data">
        <title>Draft genome sequence of a multidrug-resistant Chryseobacterium indologenes isolate from Malaysia.</title>
        <authorList>
            <person name="Yu C.Y."/>
            <person name="Ang G.Y."/>
            <person name="Cheng H.J."/>
            <person name="Cheong Y.M."/>
            <person name="Yin W.F."/>
            <person name="Chan K.G."/>
        </authorList>
    </citation>
    <scope>NUCLEOTIDE SEQUENCE [LARGE SCALE GENOMIC DNA]</scope>
    <source>
        <strain evidence="2 3">CI_885</strain>
    </source>
</reference>
<keyword evidence="1" id="KW-0472">Membrane</keyword>
<evidence type="ECO:0000256" key="1">
    <source>
        <dbReference type="SAM" id="Phobius"/>
    </source>
</evidence>
<accession>A0A0N0ZY58</accession>
<proteinExistence type="predicted"/>